<sequence length="177" mass="20118">VGHLEKRKGHDNVIKALSRIRETIPDIVYIIVGRGPMEEDLIELVNDLSLNKNVQFTGFVPYPELPYYYNLCDVFIMPSRNENDDIEGYGLVYVEANSCQKPTIGGDSGGVYDAIIDGHTGLLVNPDDIQDIASKIVYLKNNRNISTQLGIHGRQRVIKELNYEYMAQRFHNTIMQM</sequence>
<organism evidence="2">
    <name type="scientific">marine metagenome</name>
    <dbReference type="NCBI Taxonomy" id="408172"/>
    <lineage>
        <taxon>unclassified sequences</taxon>
        <taxon>metagenomes</taxon>
        <taxon>ecological metagenomes</taxon>
    </lineage>
</organism>
<dbReference type="InterPro" id="IPR001296">
    <property type="entry name" value="Glyco_trans_1"/>
</dbReference>
<dbReference type="AlphaFoldDB" id="A0A383ANK6"/>
<reference evidence="2" key="1">
    <citation type="submission" date="2018-05" db="EMBL/GenBank/DDBJ databases">
        <authorList>
            <person name="Lanie J.A."/>
            <person name="Ng W.-L."/>
            <person name="Kazmierczak K.M."/>
            <person name="Andrzejewski T.M."/>
            <person name="Davidsen T.M."/>
            <person name="Wayne K.J."/>
            <person name="Tettelin H."/>
            <person name="Glass J.I."/>
            <person name="Rusch D."/>
            <person name="Podicherti R."/>
            <person name="Tsui H.-C.T."/>
            <person name="Winkler M.E."/>
        </authorList>
    </citation>
    <scope>NUCLEOTIDE SEQUENCE</scope>
</reference>
<dbReference type="EMBL" id="UINC01193204">
    <property type="protein sequence ID" value="SVE08698.1"/>
    <property type="molecule type" value="Genomic_DNA"/>
</dbReference>
<feature type="non-terminal residue" evidence="2">
    <location>
        <position position="1"/>
    </location>
</feature>
<evidence type="ECO:0000313" key="2">
    <source>
        <dbReference type="EMBL" id="SVE08698.1"/>
    </source>
</evidence>
<proteinExistence type="predicted"/>
<dbReference type="SUPFAM" id="SSF53756">
    <property type="entry name" value="UDP-Glycosyltransferase/glycogen phosphorylase"/>
    <property type="match status" value="1"/>
</dbReference>
<gene>
    <name evidence="2" type="ORF">METZ01_LOCUS461552</name>
</gene>
<dbReference type="Pfam" id="PF00534">
    <property type="entry name" value="Glycos_transf_1"/>
    <property type="match status" value="1"/>
</dbReference>
<dbReference type="GO" id="GO:0016757">
    <property type="term" value="F:glycosyltransferase activity"/>
    <property type="evidence" value="ECO:0007669"/>
    <property type="project" value="InterPro"/>
</dbReference>
<feature type="domain" description="Glycosyl transferase family 1" evidence="1">
    <location>
        <begin position="1"/>
        <end position="155"/>
    </location>
</feature>
<name>A0A383ANK6_9ZZZZ</name>
<evidence type="ECO:0000259" key="1">
    <source>
        <dbReference type="Pfam" id="PF00534"/>
    </source>
</evidence>
<accession>A0A383ANK6</accession>
<dbReference type="CDD" id="cd03801">
    <property type="entry name" value="GT4_PimA-like"/>
    <property type="match status" value="1"/>
</dbReference>
<protein>
    <recommendedName>
        <fullName evidence="1">Glycosyl transferase family 1 domain-containing protein</fullName>
    </recommendedName>
</protein>
<dbReference type="PANTHER" id="PTHR12526">
    <property type="entry name" value="GLYCOSYLTRANSFERASE"/>
    <property type="match status" value="1"/>
</dbReference>
<dbReference type="PANTHER" id="PTHR12526:SF630">
    <property type="entry name" value="GLYCOSYLTRANSFERASE"/>
    <property type="match status" value="1"/>
</dbReference>
<dbReference type="Gene3D" id="3.40.50.2000">
    <property type="entry name" value="Glycogen Phosphorylase B"/>
    <property type="match status" value="1"/>
</dbReference>